<organism evidence="16 17">
    <name type="scientific">Mannheimia granulomatis</name>
    <dbReference type="NCBI Taxonomy" id="85402"/>
    <lineage>
        <taxon>Bacteria</taxon>
        <taxon>Pseudomonadati</taxon>
        <taxon>Pseudomonadota</taxon>
        <taxon>Gammaproteobacteria</taxon>
        <taxon>Pasteurellales</taxon>
        <taxon>Pasteurellaceae</taxon>
        <taxon>Mannheimia</taxon>
    </lineage>
</organism>
<keyword evidence="2 10" id="KW-0813">Transport</keyword>
<dbReference type="Gene3D" id="2.40.170.20">
    <property type="entry name" value="TonB-dependent receptor, beta-barrel domain"/>
    <property type="match status" value="1"/>
</dbReference>
<dbReference type="SUPFAM" id="SSF56935">
    <property type="entry name" value="Porins"/>
    <property type="match status" value="1"/>
</dbReference>
<dbReference type="PROSITE" id="PS01156">
    <property type="entry name" value="TONB_DEPENDENT_REC_2"/>
    <property type="match status" value="1"/>
</dbReference>
<keyword evidence="16" id="KW-0675">Receptor</keyword>
<dbReference type="KEGG" id="mgra:A4G16_00800"/>
<keyword evidence="4 10" id="KW-0812">Transmembrane</keyword>
<feature type="signal peptide" evidence="13">
    <location>
        <begin position="1"/>
        <end position="20"/>
    </location>
</feature>
<comment type="similarity">
    <text evidence="10 12">Belongs to the TonB-dependent receptor family.</text>
</comment>
<evidence type="ECO:0000256" key="2">
    <source>
        <dbReference type="ARBA" id="ARBA00022448"/>
    </source>
</evidence>
<evidence type="ECO:0000256" key="12">
    <source>
        <dbReference type="RuleBase" id="RU003357"/>
    </source>
</evidence>
<evidence type="ECO:0000313" key="16">
    <source>
        <dbReference type="EMBL" id="QIM66013.1"/>
    </source>
</evidence>
<feature type="domain" description="TonB-dependent receptor-like beta-barrel" evidence="14">
    <location>
        <begin position="189"/>
        <end position="640"/>
    </location>
</feature>
<dbReference type="PROSITE" id="PS52016">
    <property type="entry name" value="TONB_DEPENDENT_REC_3"/>
    <property type="match status" value="1"/>
</dbReference>
<dbReference type="GO" id="GO:0015889">
    <property type="term" value="P:cobalamin transport"/>
    <property type="evidence" value="ECO:0007669"/>
    <property type="project" value="TreeGrafter"/>
</dbReference>
<keyword evidence="9 10" id="KW-0998">Cell outer membrane</keyword>
<dbReference type="InterPro" id="IPR000531">
    <property type="entry name" value="Beta-barrel_TonB"/>
</dbReference>
<keyword evidence="6" id="KW-0406">Ion transport</keyword>
<dbReference type="Gene3D" id="2.170.130.10">
    <property type="entry name" value="TonB-dependent receptor, plug domain"/>
    <property type="match status" value="1"/>
</dbReference>
<dbReference type="Pfam" id="PF07715">
    <property type="entry name" value="Plug"/>
    <property type="match status" value="1"/>
</dbReference>
<evidence type="ECO:0000256" key="7">
    <source>
        <dbReference type="ARBA" id="ARBA00023077"/>
    </source>
</evidence>
<evidence type="ECO:0000256" key="1">
    <source>
        <dbReference type="ARBA" id="ARBA00004571"/>
    </source>
</evidence>
<dbReference type="CDD" id="cd01347">
    <property type="entry name" value="ligand_gated_channel"/>
    <property type="match status" value="1"/>
</dbReference>
<name>A0A6G8JGA9_9PAST</name>
<evidence type="ECO:0000256" key="13">
    <source>
        <dbReference type="SAM" id="SignalP"/>
    </source>
</evidence>
<evidence type="ECO:0000256" key="11">
    <source>
        <dbReference type="PROSITE-ProRule" id="PRU10144"/>
    </source>
</evidence>
<proteinExistence type="inferred from homology"/>
<evidence type="ECO:0000256" key="8">
    <source>
        <dbReference type="ARBA" id="ARBA00023136"/>
    </source>
</evidence>
<sequence length="666" mass="74258">MNKNLITAALLAVLPNLAFTQTKTTQLDEVKVYSAYATPINQDKTASSVTVLTEKDFAARNATYVSDVLKTVPGVAIGATGGRGAVASLFLRGSNSNHTLVVIDGVKMNPADTNFSFGGLSLSNVERIEVLRGEQSALWGSDAVGGVVYITTKKGLYKDKAFNVDFDLGTGSHGTYDGSVTVSGYQNHFYYALNGNSHRTRGISVTSQDKFSYRAKDGNTIQTGGATERDKFHSDNVSLRLGYDDSHKGVEVLASRASQSFHNDKVTVNKLSNTLYSSSENLSANTLRNRETLFKLSGYLGNEQELFTHKINVSQLKLDGDRFDATAWSNKQSSKDWKKYNANYQIDINFDREGEVQQAVSLLADYQRTTYTATDYNGVKKRLSEKSLATEYRLFTEQDHSLSLSGRFIDNSNYKNAWTGRIAGAYRLLPNARIHAGFGSAILNPNLMEYYGWNSKYLGNTALKPEKSLGGDIGVLFETADKQQSLDITYFSRHVKNYIDSREVSCNPLTYECIYQAFNADKKAKIKGVELVYQGKLTQDLSVFANYTYTDIELDKQKDQYGKNYLRRPKHSANAGLAHQITEKLGSNLNISYVGKREDMYYGPYPYQVSVKLPSYTLVNIGTNYQFNKHLNVYINLNNLFDKKYENVLGYGQDGRNVYVGLKGSF</sequence>
<dbReference type="GO" id="GO:0006811">
    <property type="term" value="P:monoatomic ion transport"/>
    <property type="evidence" value="ECO:0007669"/>
    <property type="project" value="UniProtKB-KW"/>
</dbReference>
<evidence type="ECO:0000256" key="3">
    <source>
        <dbReference type="ARBA" id="ARBA00022452"/>
    </source>
</evidence>
<evidence type="ECO:0000259" key="14">
    <source>
        <dbReference type="Pfam" id="PF00593"/>
    </source>
</evidence>
<feature type="short sequence motif" description="TonB C-terminal box" evidence="11">
    <location>
        <begin position="649"/>
        <end position="666"/>
    </location>
</feature>
<feature type="domain" description="TonB-dependent receptor plug" evidence="15">
    <location>
        <begin position="42"/>
        <end position="147"/>
    </location>
</feature>
<evidence type="ECO:0000259" key="15">
    <source>
        <dbReference type="Pfam" id="PF07715"/>
    </source>
</evidence>
<evidence type="ECO:0000256" key="10">
    <source>
        <dbReference type="PROSITE-ProRule" id="PRU01360"/>
    </source>
</evidence>
<evidence type="ECO:0000256" key="5">
    <source>
        <dbReference type="ARBA" id="ARBA00022729"/>
    </source>
</evidence>
<dbReference type="InterPro" id="IPR010917">
    <property type="entry name" value="TonB_rcpt_CS"/>
</dbReference>
<dbReference type="PANTHER" id="PTHR30069">
    <property type="entry name" value="TONB-DEPENDENT OUTER MEMBRANE RECEPTOR"/>
    <property type="match status" value="1"/>
</dbReference>
<dbReference type="InterPro" id="IPR039426">
    <property type="entry name" value="TonB-dep_rcpt-like"/>
</dbReference>
<protein>
    <submittedName>
        <fullName evidence="16">Cobalamin receptor</fullName>
    </submittedName>
</protein>
<dbReference type="Proteomes" id="UP000501366">
    <property type="component" value="Chromosome"/>
</dbReference>
<accession>A0A6G8JGA9</accession>
<keyword evidence="5 13" id="KW-0732">Signal</keyword>
<reference evidence="16 17" key="1">
    <citation type="submission" date="2016-03" db="EMBL/GenBank/DDBJ databases">
        <authorList>
            <person name="Bojesen A.M."/>
            <person name="Planet P."/>
            <person name="Hansen M.J."/>
        </authorList>
    </citation>
    <scope>NUCLEOTIDE SEQUENCE [LARGE SCALE GENOMIC DNA]</scope>
    <source>
        <strain evidence="16 17">B 234/94</strain>
    </source>
</reference>
<dbReference type="Pfam" id="PF00593">
    <property type="entry name" value="TonB_dep_Rec_b-barrel"/>
    <property type="match status" value="1"/>
</dbReference>
<dbReference type="GO" id="GO:0009279">
    <property type="term" value="C:cell outer membrane"/>
    <property type="evidence" value="ECO:0007669"/>
    <property type="project" value="UniProtKB-SubCell"/>
</dbReference>
<dbReference type="EMBL" id="CP015030">
    <property type="protein sequence ID" value="QIM66013.1"/>
    <property type="molecule type" value="Genomic_DNA"/>
</dbReference>
<evidence type="ECO:0000256" key="9">
    <source>
        <dbReference type="ARBA" id="ARBA00023237"/>
    </source>
</evidence>
<dbReference type="InterPro" id="IPR037066">
    <property type="entry name" value="Plug_dom_sf"/>
</dbReference>
<feature type="chain" id="PRO_5026302393" evidence="13">
    <location>
        <begin position="21"/>
        <end position="666"/>
    </location>
</feature>
<evidence type="ECO:0000313" key="17">
    <source>
        <dbReference type="Proteomes" id="UP000501366"/>
    </source>
</evidence>
<keyword evidence="3 10" id="KW-1134">Transmembrane beta strand</keyword>
<gene>
    <name evidence="16" type="ORF">A4G16_00800</name>
</gene>
<comment type="subcellular location">
    <subcellularLocation>
        <location evidence="1 10">Cell outer membrane</location>
        <topology evidence="1 10">Multi-pass membrane protein</topology>
    </subcellularLocation>
</comment>
<dbReference type="PANTHER" id="PTHR30069:SF53">
    <property type="entry name" value="COLICIN I RECEPTOR-RELATED"/>
    <property type="match status" value="1"/>
</dbReference>
<evidence type="ECO:0000256" key="4">
    <source>
        <dbReference type="ARBA" id="ARBA00022692"/>
    </source>
</evidence>
<dbReference type="InterPro" id="IPR036942">
    <property type="entry name" value="Beta-barrel_TonB_sf"/>
</dbReference>
<dbReference type="InterPro" id="IPR012910">
    <property type="entry name" value="Plug_dom"/>
</dbReference>
<dbReference type="AlphaFoldDB" id="A0A6G8JGA9"/>
<evidence type="ECO:0000256" key="6">
    <source>
        <dbReference type="ARBA" id="ARBA00023065"/>
    </source>
</evidence>
<keyword evidence="7 12" id="KW-0798">TonB box</keyword>
<dbReference type="RefSeq" id="WP_165888280.1">
    <property type="nucleotide sequence ID" value="NZ_CP015030.1"/>
</dbReference>
<keyword evidence="8 10" id="KW-0472">Membrane</keyword>